<evidence type="ECO:0000313" key="11">
    <source>
        <dbReference type="Proteomes" id="UP000707451"/>
    </source>
</evidence>
<feature type="compositionally biased region" description="Low complexity" evidence="8">
    <location>
        <begin position="693"/>
        <end position="720"/>
    </location>
</feature>
<feature type="compositionally biased region" description="Polar residues" evidence="8">
    <location>
        <begin position="1896"/>
        <end position="1908"/>
    </location>
</feature>
<feature type="compositionally biased region" description="Acidic residues" evidence="8">
    <location>
        <begin position="1090"/>
        <end position="1102"/>
    </location>
</feature>
<dbReference type="EMBL" id="JAHRHY010000007">
    <property type="protein sequence ID" value="KAG9067732.1"/>
    <property type="molecule type" value="Genomic_DNA"/>
</dbReference>
<feature type="region of interest" description="Disordered" evidence="8">
    <location>
        <begin position="1214"/>
        <end position="1238"/>
    </location>
</feature>
<feature type="compositionally biased region" description="Low complexity" evidence="8">
    <location>
        <begin position="274"/>
        <end position="310"/>
    </location>
</feature>
<feature type="compositionally biased region" description="Basic and acidic residues" evidence="8">
    <location>
        <begin position="1322"/>
        <end position="1332"/>
    </location>
</feature>
<feature type="compositionally biased region" description="Basic and acidic residues" evidence="8">
    <location>
        <begin position="1939"/>
        <end position="1951"/>
    </location>
</feature>
<dbReference type="SMART" id="SM01312">
    <property type="entry name" value="RTC4"/>
    <property type="match status" value="1"/>
</dbReference>
<feature type="compositionally biased region" description="Low complexity" evidence="8">
    <location>
        <begin position="124"/>
        <end position="134"/>
    </location>
</feature>
<evidence type="ECO:0000259" key="9">
    <source>
        <dbReference type="SMART" id="SM01312"/>
    </source>
</evidence>
<feature type="compositionally biased region" description="Low complexity" evidence="8">
    <location>
        <begin position="825"/>
        <end position="840"/>
    </location>
</feature>
<feature type="compositionally biased region" description="Low complexity" evidence="8">
    <location>
        <begin position="1476"/>
        <end position="1488"/>
    </location>
</feature>
<evidence type="ECO:0000256" key="4">
    <source>
        <dbReference type="ARBA" id="ARBA00009461"/>
    </source>
</evidence>
<feature type="compositionally biased region" description="Low complexity" evidence="8">
    <location>
        <begin position="1423"/>
        <end position="1433"/>
    </location>
</feature>
<dbReference type="GO" id="GO:0005737">
    <property type="term" value="C:cytoplasm"/>
    <property type="evidence" value="ECO:0007669"/>
    <property type="project" value="UniProtKB-SubCell"/>
</dbReference>
<feature type="compositionally biased region" description="Basic and acidic residues" evidence="8">
    <location>
        <begin position="1778"/>
        <end position="1839"/>
    </location>
</feature>
<feature type="compositionally biased region" description="Low complexity" evidence="8">
    <location>
        <begin position="747"/>
        <end position="775"/>
    </location>
</feature>
<feature type="compositionally biased region" description="Polar residues" evidence="8">
    <location>
        <begin position="661"/>
        <end position="687"/>
    </location>
</feature>
<feature type="region of interest" description="Disordered" evidence="8">
    <location>
        <begin position="2052"/>
        <end position="2083"/>
    </location>
</feature>
<dbReference type="GO" id="GO:0005634">
    <property type="term" value="C:nucleus"/>
    <property type="evidence" value="ECO:0007669"/>
    <property type="project" value="UniProtKB-SubCell"/>
</dbReference>
<accession>A0A9P7XW64</accession>
<dbReference type="Proteomes" id="UP000707451">
    <property type="component" value="Unassembled WGS sequence"/>
</dbReference>
<comment type="function">
    <text evidence="1">May be involved in a process influencing telomere capping.</text>
</comment>
<feature type="compositionally biased region" description="Basic and acidic residues" evidence="8">
    <location>
        <begin position="1359"/>
        <end position="1389"/>
    </location>
</feature>
<feature type="compositionally biased region" description="Polar residues" evidence="8">
    <location>
        <begin position="619"/>
        <end position="638"/>
    </location>
</feature>
<feature type="region of interest" description="Disordered" evidence="8">
    <location>
        <begin position="341"/>
        <end position="382"/>
    </location>
</feature>
<feature type="compositionally biased region" description="Polar residues" evidence="8">
    <location>
        <begin position="1046"/>
        <end position="1059"/>
    </location>
</feature>
<evidence type="ECO:0000256" key="5">
    <source>
        <dbReference type="ARBA" id="ARBA00015162"/>
    </source>
</evidence>
<evidence type="ECO:0000256" key="6">
    <source>
        <dbReference type="ARBA" id="ARBA00022490"/>
    </source>
</evidence>
<feature type="compositionally biased region" description="Polar residues" evidence="8">
    <location>
        <begin position="995"/>
        <end position="1009"/>
    </location>
</feature>
<feature type="region of interest" description="Disordered" evidence="8">
    <location>
        <begin position="489"/>
        <end position="508"/>
    </location>
</feature>
<feature type="region of interest" description="Disordered" evidence="8">
    <location>
        <begin position="407"/>
        <end position="441"/>
    </location>
</feature>
<dbReference type="InterPro" id="IPR039024">
    <property type="entry name" value="RTC4"/>
</dbReference>
<dbReference type="PANTHER" id="PTHR41391">
    <property type="entry name" value="RESTRICTION OF TELOMERE CAPPING PROTEIN 4"/>
    <property type="match status" value="1"/>
</dbReference>
<evidence type="ECO:0000256" key="8">
    <source>
        <dbReference type="SAM" id="MobiDB-lite"/>
    </source>
</evidence>
<feature type="domain" description="Restriction of telomere capping protein 4 C-terminal" evidence="9">
    <location>
        <begin position="2160"/>
        <end position="2292"/>
    </location>
</feature>
<feature type="compositionally biased region" description="Polar residues" evidence="8">
    <location>
        <begin position="1763"/>
        <end position="1773"/>
    </location>
</feature>
<keyword evidence="7" id="KW-0539">Nucleus</keyword>
<feature type="compositionally biased region" description="Low complexity" evidence="8">
    <location>
        <begin position="1027"/>
        <end position="1038"/>
    </location>
</feature>
<reference evidence="10" key="1">
    <citation type="submission" date="2021-06" db="EMBL/GenBank/DDBJ databases">
        <title>Genome Sequence of Mortierella hyaline Strain SCG-10, a Cold-Adapted, Nitrate-Reducing Fungus Isolated from Soil in Minnesota, USA.</title>
        <authorList>
            <person name="Aldossari N."/>
        </authorList>
    </citation>
    <scope>NUCLEOTIDE SEQUENCE</scope>
    <source>
        <strain evidence="10">SCG-10</strain>
    </source>
</reference>
<comment type="caution">
    <text evidence="10">The sequence shown here is derived from an EMBL/GenBank/DDBJ whole genome shotgun (WGS) entry which is preliminary data.</text>
</comment>
<feature type="region of interest" description="Disordered" evidence="8">
    <location>
        <begin position="974"/>
        <end position="1181"/>
    </location>
</feature>
<feature type="compositionally biased region" description="Low complexity" evidence="8">
    <location>
        <begin position="180"/>
        <end position="189"/>
    </location>
</feature>
<dbReference type="PANTHER" id="PTHR41391:SF1">
    <property type="entry name" value="RESTRICTION OF TELOMERE CAPPING PROTEIN 4"/>
    <property type="match status" value="1"/>
</dbReference>
<feature type="compositionally biased region" description="Basic and acidic residues" evidence="8">
    <location>
        <begin position="1398"/>
        <end position="1407"/>
    </location>
</feature>
<evidence type="ECO:0000256" key="1">
    <source>
        <dbReference type="ARBA" id="ARBA00002738"/>
    </source>
</evidence>
<feature type="compositionally biased region" description="Pro residues" evidence="8">
    <location>
        <begin position="776"/>
        <end position="787"/>
    </location>
</feature>
<feature type="region of interest" description="Disordered" evidence="8">
    <location>
        <begin position="522"/>
        <end position="557"/>
    </location>
</feature>
<dbReference type="OrthoDB" id="128308at2759"/>
<feature type="compositionally biased region" description="Low complexity" evidence="8">
    <location>
        <begin position="414"/>
        <end position="440"/>
    </location>
</feature>
<evidence type="ECO:0000256" key="3">
    <source>
        <dbReference type="ARBA" id="ARBA00004496"/>
    </source>
</evidence>
<feature type="compositionally biased region" description="Low complexity" evidence="8">
    <location>
        <begin position="1555"/>
        <end position="1576"/>
    </location>
</feature>
<comment type="subcellular location">
    <subcellularLocation>
        <location evidence="3">Cytoplasm</location>
    </subcellularLocation>
    <subcellularLocation>
        <location evidence="2">Nucleus</location>
    </subcellularLocation>
</comment>
<feature type="compositionally biased region" description="Low complexity" evidence="8">
    <location>
        <begin position="911"/>
        <end position="922"/>
    </location>
</feature>
<feature type="region of interest" description="Disordered" evidence="8">
    <location>
        <begin position="250"/>
        <end position="324"/>
    </location>
</feature>
<comment type="similarity">
    <text evidence="4">Belongs to the RTC4 family.</text>
</comment>
<feature type="compositionally biased region" description="Low complexity" evidence="8">
    <location>
        <begin position="984"/>
        <end position="993"/>
    </location>
</feature>
<feature type="region of interest" description="Disordered" evidence="8">
    <location>
        <begin position="70"/>
        <end position="96"/>
    </location>
</feature>
<evidence type="ECO:0000256" key="2">
    <source>
        <dbReference type="ARBA" id="ARBA00004123"/>
    </source>
</evidence>
<feature type="compositionally biased region" description="Basic and acidic residues" evidence="8">
    <location>
        <begin position="1695"/>
        <end position="1722"/>
    </location>
</feature>
<protein>
    <recommendedName>
        <fullName evidence="5">Restriction of telomere capping protein 4</fullName>
    </recommendedName>
</protein>
<feature type="region of interest" description="Disordered" evidence="8">
    <location>
        <begin position="616"/>
        <end position="941"/>
    </location>
</feature>
<feature type="compositionally biased region" description="Basic and acidic residues" evidence="8">
    <location>
        <begin position="1597"/>
        <end position="1606"/>
    </location>
</feature>
<feature type="compositionally biased region" description="Polar residues" evidence="8">
    <location>
        <begin position="1066"/>
        <end position="1076"/>
    </location>
</feature>
<feature type="compositionally biased region" description="Low complexity" evidence="8">
    <location>
        <begin position="1154"/>
        <end position="1175"/>
    </location>
</feature>
<feature type="region of interest" description="Disordered" evidence="8">
    <location>
        <begin position="108"/>
        <end position="189"/>
    </location>
</feature>
<feature type="compositionally biased region" description="Basic and acidic residues" evidence="8">
    <location>
        <begin position="1448"/>
        <end position="1457"/>
    </location>
</feature>
<dbReference type="Pfam" id="PF14474">
    <property type="entry name" value="RTC4"/>
    <property type="match status" value="1"/>
</dbReference>
<dbReference type="InterPro" id="IPR028094">
    <property type="entry name" value="RTC4_C"/>
</dbReference>
<feature type="compositionally biased region" description="Basic and acidic residues" evidence="8">
    <location>
        <begin position="731"/>
        <end position="741"/>
    </location>
</feature>
<feature type="compositionally biased region" description="Polar residues" evidence="8">
    <location>
        <begin position="345"/>
        <end position="358"/>
    </location>
</feature>
<feature type="compositionally biased region" description="Low complexity" evidence="8">
    <location>
        <begin position="250"/>
        <end position="263"/>
    </location>
</feature>
<feature type="compositionally biased region" description="Acidic residues" evidence="8">
    <location>
        <begin position="1614"/>
        <end position="1626"/>
    </location>
</feature>
<feature type="compositionally biased region" description="Low complexity" evidence="8">
    <location>
        <begin position="546"/>
        <end position="557"/>
    </location>
</feature>
<feature type="compositionally biased region" description="Polar residues" evidence="8">
    <location>
        <begin position="1577"/>
        <end position="1593"/>
    </location>
</feature>
<feature type="compositionally biased region" description="Basic and acidic residues" evidence="8">
    <location>
        <begin position="1489"/>
        <end position="1514"/>
    </location>
</feature>
<evidence type="ECO:0000256" key="7">
    <source>
        <dbReference type="ARBA" id="ARBA00023242"/>
    </source>
</evidence>
<feature type="region of interest" description="Disordered" evidence="8">
    <location>
        <begin position="1322"/>
        <end position="1953"/>
    </location>
</feature>
<sequence>MGRPVARNLEDEMMTKIKALFDRILDTVNKENPQYTFDFEQFVDCFDENDHFTKRVFEFLVKETAQRYRSAHPQPQYSSHPRATIHHLPGGQDTRSITGAAALDSNASASAGTDAGATGGGESTGSSTAPSATTLRQHHHHHHHHSPFQSPRHSLPPLEHDSLARSPSTIAGLGSMNENAQGTAPSTSSSGAALRYLLSSQGFGQNSRRSRAAQRMLSNDLMAFHQGQPSLFSSLSALSSPVLGADATLASTTTRGSSSTTTAARRHTQDMDTSLSISSASQIGSSSGVAGGASSSSATGSASAAALSTSPRVRSPFEQMQDRQDRLRRYMPLREFSMELMPDSIRSTDSNASGSSFPLSDDPEPATDLTVARASSSSQRRRVIVAENMRQAREHQIRQLYAQTLRARPPPAQPSSTQPSSSQAQPSSSQASSSSLSEPSNPFRQHYIQQLQEQRARRQYDQLRQLEQSQHAHQQALQALQGQRLVAPEDTQQLPSSSQQDQSHSSTQPLAQRYVLQDNGLRLVQPYPGSPGTPIPLPSTASDSVATGGLTSQSTGSLSALTSQQVLDEAYQEFSSSSERGRAAMRNALAADLHIEEDHQVLLTGEVSRRRRRRVVGRFSNSMGSPDIGSDNSSAIISQQQQQQEQREQESLESAAVAPTDSVSLLPPTSSTAVQHTRNAEQQQQGTGPVVDATLPTSSSIATPSATTTGSTTTTAPTVPEVSVEMVDSQTTRDDAEHHGSSDPNNSSSSSSSSSSGHLGLGLTSTGSTSHGQTVPPTPPSPNPNRNPMPTFQDRRRSSINPADIETLVREMEANAQSAATLDIRTTGGSNRPTSSSSSRIRFPLQALSPIVEPGGSTPPVALVPPLGILTPTSSNSSLTEPTGSGSRATQQPVLLSPEPEPERGAGRVSAPPAAAPTTKTPSLFFKKPPKQPKSIDAQNHLSAVRRTEFPLYTKSSAFPTTTTTTTAAATTAKTYNSKGPGAGAATMMAMGTKGSYSGSKPTTTTAARTGQDRDSIRPSVTSPGSQRQKQQQQQQQRHFAIPPKSSHQPDLTFGTSPSPRKGNAISVTPVNSTSWVGEGQAQGRKIQEVDDENEEEEEDDGGVVQVRMPDFMLSREERGGGMSKDVGSKSTAPTTAGSTPTKKPSSLAKDTGAKPTTTTTTTATKTATGTTPTKQQASIAGWLKNNVKELVNSVADKSSKSSANTKDVMDLVKSVASSTSSKRPAKRKLEDEDEDEDKFGLGWLDETLDDANWSELAKDLDLDERKNGGYLTQEVELDSEVEQEFRRRAKECGRECELEVNETVKDGRELHAGLDVKVEGKKEKWPSRVEGLEPDFPYSGDDEPTVREKEPVPAFKDSVTKSRNHDQERDLEREREPERKQKHSERSRTSPATKLSQETRRSEVKVSRRASFLPSDIESDSDSLQSQRQLSPSDRRGDETSSSGRVTQERRKHETKASNALSGLPVDLSSDEGLSQNQQPQQQQQESKQSRKPESKTPLEDILRKQALDKQSDRPSTPTRSIYKYKNSNLLRSIDAPDSDSDLDDSLFSITATQSQSDPHTSSSPSVSASRPLSQAPSVASVDSFSSKTVKTGTPMRERDIERMPKTSTGFVELDDSSLDDEEDPFLEHKSKKKLMTSSNKGKEGSGVFVLKTRKDEPRSYVDTYQNQDQQQRDERRQKVQSRRNLDDDNSEESMDRWSRVGGGDRSRPSRPEKTDDDTTRHRNIHGSGDTRRSVKSSVRTMKRVVGKDDDDDFMNDENTKPARSTAASRGDTSAVPRKDRPAISSGDKESSRWSDERRTTERDYCRPQKDDRGRREDRDRDRESTNRPRRLSVERSTRVAAAQDQLSDDPFGALLTPTNPQRRTPKADHLLSSQKRRARFESTSDEDTDSPPSRATTPESRRTTIMQFFEEPPSTPTRSANGKKSELDGIRNQGLESPRKSPRVGDDLKLPSPRRKRIRTIAEMISLSDDDFPSPGKGKEGEEMCPYCGDVLPTVMSARLKTSLAKVLTKQEDRVQAQQELLRRERMKDEYLDGTLELRVLDTRGPTTEATTLKKPYVPRPRKPERLRGPPTKTNLTIDDPGSGADAAGSWVFAEKEDELQQRLFSKITAVEKFEFCRIHVAEENIVPAGLERNYPLFIRFDELPDRIRRMEPELLGIIRGTVASPYLDRALANYRTLGHGARNPQAVLAGVQMTLPGYYGSKGSSKIVEVLVKMFIETQILTSESARPQVPIEYIQQVLVPETGVRLILEDRRGGIGGGGDEGEGELTVEEAQAIMLDSVEFGNYVHDIELPW</sequence>
<keyword evidence="11" id="KW-1185">Reference proteome</keyword>
<feature type="compositionally biased region" description="Low complexity" evidence="8">
    <location>
        <begin position="1129"/>
        <end position="1147"/>
    </location>
</feature>
<keyword evidence="6" id="KW-0963">Cytoplasm</keyword>
<feature type="compositionally biased region" description="Pro residues" evidence="8">
    <location>
        <begin position="528"/>
        <end position="537"/>
    </location>
</feature>
<proteinExistence type="inferred from homology"/>
<evidence type="ECO:0000313" key="10">
    <source>
        <dbReference type="EMBL" id="KAG9067732.1"/>
    </source>
</evidence>
<name>A0A9P7XW64_9FUNG</name>
<organism evidence="10 11">
    <name type="scientific">Linnemannia hyalina</name>
    <dbReference type="NCBI Taxonomy" id="64524"/>
    <lineage>
        <taxon>Eukaryota</taxon>
        <taxon>Fungi</taxon>
        <taxon>Fungi incertae sedis</taxon>
        <taxon>Mucoromycota</taxon>
        <taxon>Mortierellomycotina</taxon>
        <taxon>Mortierellomycetes</taxon>
        <taxon>Mortierellales</taxon>
        <taxon>Mortierellaceae</taxon>
        <taxon>Linnemannia</taxon>
    </lineage>
</organism>
<feature type="compositionally biased region" description="Basic residues" evidence="8">
    <location>
        <begin position="136"/>
        <end position="146"/>
    </location>
</feature>
<feature type="compositionally biased region" description="Polar residues" evidence="8">
    <location>
        <begin position="1515"/>
        <end position="1532"/>
    </location>
</feature>
<feature type="compositionally biased region" description="Polar residues" evidence="8">
    <location>
        <begin position="871"/>
        <end position="894"/>
    </location>
</feature>
<gene>
    <name evidence="10" type="ORF">KI688_011319</name>
</gene>